<evidence type="ECO:0000313" key="22">
    <source>
        <dbReference type="Proteomes" id="UP000186922"/>
    </source>
</evidence>
<evidence type="ECO:0000256" key="3">
    <source>
        <dbReference type="ARBA" id="ARBA00012203"/>
    </source>
</evidence>
<gene>
    <name evidence="21" type="primary">RvY_07399-1</name>
    <name evidence="21" type="synonym">RvY_07399.1</name>
    <name evidence="21" type="ORF">RvY_07399</name>
</gene>
<keyword evidence="22" id="KW-1185">Reference proteome</keyword>
<evidence type="ECO:0000256" key="15">
    <source>
        <dbReference type="ARBA" id="ARBA00023930"/>
    </source>
</evidence>
<comment type="caution">
    <text evidence="21">The sequence shown here is derived from an EMBL/GenBank/DDBJ whole genome shotgun (WGS) entry which is preliminary data.</text>
</comment>
<dbReference type="SUPFAM" id="SSF52833">
    <property type="entry name" value="Thioredoxin-like"/>
    <property type="match status" value="1"/>
</dbReference>
<dbReference type="GO" id="GO:0012505">
    <property type="term" value="C:endomembrane system"/>
    <property type="evidence" value="ECO:0007669"/>
    <property type="project" value="UniProtKB-SubCell"/>
</dbReference>
<evidence type="ECO:0000256" key="1">
    <source>
        <dbReference type="ARBA" id="ARBA00004702"/>
    </source>
</evidence>
<keyword evidence="10 19" id="KW-1133">Transmembrane helix</keyword>
<sequence>MFAGSLRQTLLKISGLTTAGSLGYLAWNYSSGFGRVNCEAMEVDTTRTPRPTKSISGVLKDNQDFHLTLYQYQTCPFCSKVRAYMDYYGLSYDVVEVNPLFRGETKFSPYRRVPFLLFNDNKDPRKHELLLPDSSLIVSLLQTSLLRSQTTKPELQRMLDFYPEQKLVVNGKEKQDYANKYYVMYEEEQGKQASEKIKTEAQWRKWVDETLVHTLSPNIYQSPGEAMRTFKYLSEAGEWDKNFPAWQIPIVIYVGAISMYVIGKRLKKRHHLKDDVRISLYEACDEWVTAVGNKKFLGGDQPNLADLASYGVLSAIEGCDAFGDVKMHTRILPWFNRMKNVVNDHQGASQLNIISKKAVAAA</sequence>
<reference evidence="21 22" key="1">
    <citation type="journal article" date="2016" name="Nat. Commun.">
        <title>Extremotolerant tardigrade genome and improved radiotolerance of human cultured cells by tardigrade-unique protein.</title>
        <authorList>
            <person name="Hashimoto T."/>
            <person name="Horikawa D.D."/>
            <person name="Saito Y."/>
            <person name="Kuwahara H."/>
            <person name="Kozuka-Hata H."/>
            <person name="Shin-I T."/>
            <person name="Minakuchi Y."/>
            <person name="Ohishi K."/>
            <person name="Motoyama A."/>
            <person name="Aizu T."/>
            <person name="Enomoto A."/>
            <person name="Kondo K."/>
            <person name="Tanaka S."/>
            <person name="Hara Y."/>
            <person name="Koshikawa S."/>
            <person name="Sagara H."/>
            <person name="Miura T."/>
            <person name="Yokobori S."/>
            <person name="Miyagawa K."/>
            <person name="Suzuki Y."/>
            <person name="Kubo T."/>
            <person name="Oyama M."/>
            <person name="Kohara Y."/>
            <person name="Fujiyama A."/>
            <person name="Arakawa K."/>
            <person name="Katayama T."/>
            <person name="Toyoda A."/>
            <person name="Kunieda T."/>
        </authorList>
    </citation>
    <scope>NUCLEOTIDE SEQUENCE [LARGE SCALE GENOMIC DNA]</scope>
    <source>
        <strain evidence="21 22">YOKOZUNA-1</strain>
    </source>
</reference>
<evidence type="ECO:0000256" key="4">
    <source>
        <dbReference type="ARBA" id="ARBA00019474"/>
    </source>
</evidence>
<dbReference type="Gene3D" id="3.40.30.10">
    <property type="entry name" value="Glutaredoxin"/>
    <property type="match status" value="1"/>
</dbReference>
<evidence type="ECO:0000256" key="6">
    <source>
        <dbReference type="ARBA" id="ARBA00022516"/>
    </source>
</evidence>
<evidence type="ECO:0000256" key="16">
    <source>
        <dbReference type="ARBA" id="ARBA00023931"/>
    </source>
</evidence>
<dbReference type="InterPro" id="IPR034335">
    <property type="entry name" value="PGES2_C"/>
</dbReference>
<evidence type="ECO:0000256" key="10">
    <source>
        <dbReference type="ARBA" id="ARBA00022989"/>
    </source>
</evidence>
<dbReference type="SUPFAM" id="SSF47616">
    <property type="entry name" value="GST C-terminal domain-like"/>
    <property type="match status" value="1"/>
</dbReference>
<comment type="catalytic activity">
    <reaction evidence="16">
        <text>prostaglandin H2 = prostaglandin E2</text>
        <dbReference type="Rhea" id="RHEA:12893"/>
        <dbReference type="ChEBI" id="CHEBI:57405"/>
        <dbReference type="ChEBI" id="CHEBI:606564"/>
        <dbReference type="EC" id="5.3.99.3"/>
    </reaction>
    <physiologicalReaction direction="left-to-right" evidence="16">
        <dbReference type="Rhea" id="RHEA:12894"/>
    </physiologicalReaction>
</comment>
<keyword evidence="7" id="KW-0643">Prostaglandin biosynthesis</keyword>
<evidence type="ECO:0000256" key="8">
    <source>
        <dbReference type="ARBA" id="ARBA00022692"/>
    </source>
</evidence>
<evidence type="ECO:0000256" key="17">
    <source>
        <dbReference type="ARBA" id="ARBA00031041"/>
    </source>
</evidence>
<comment type="similarity">
    <text evidence="2">Belongs to the GST superfamily.</text>
</comment>
<dbReference type="GO" id="GO:0050220">
    <property type="term" value="F:prostaglandin-E synthase activity"/>
    <property type="evidence" value="ECO:0007669"/>
    <property type="project" value="UniProtKB-EC"/>
</dbReference>
<keyword evidence="12 19" id="KW-0472">Membrane</keyword>
<evidence type="ECO:0000256" key="19">
    <source>
        <dbReference type="SAM" id="Phobius"/>
    </source>
</evidence>
<keyword evidence="11" id="KW-0443">Lipid metabolism</keyword>
<dbReference type="InterPro" id="IPR004045">
    <property type="entry name" value="Glutathione_S-Trfase_N"/>
</dbReference>
<evidence type="ECO:0000256" key="13">
    <source>
        <dbReference type="ARBA" id="ARBA00023160"/>
    </source>
</evidence>
<evidence type="ECO:0000256" key="11">
    <source>
        <dbReference type="ARBA" id="ARBA00023098"/>
    </source>
</evidence>
<dbReference type="GO" id="GO:0005739">
    <property type="term" value="C:mitochondrion"/>
    <property type="evidence" value="ECO:0007669"/>
    <property type="project" value="TreeGrafter"/>
</dbReference>
<evidence type="ECO:0000256" key="7">
    <source>
        <dbReference type="ARBA" id="ARBA00022585"/>
    </source>
</evidence>
<keyword evidence="14" id="KW-0413">Isomerase</keyword>
<dbReference type="PANTHER" id="PTHR12782:SF5">
    <property type="entry name" value="PROSTAGLANDIN E SYNTHASE 2"/>
    <property type="match status" value="1"/>
</dbReference>
<dbReference type="InterPro" id="IPR034334">
    <property type="entry name" value="PGES2"/>
</dbReference>
<evidence type="ECO:0000259" key="20">
    <source>
        <dbReference type="Pfam" id="PF13417"/>
    </source>
</evidence>
<dbReference type="Pfam" id="PF13417">
    <property type="entry name" value="GST_N_3"/>
    <property type="match status" value="1"/>
</dbReference>
<dbReference type="Proteomes" id="UP000186922">
    <property type="component" value="Unassembled WGS sequence"/>
</dbReference>
<organism evidence="21 22">
    <name type="scientific">Ramazzottius varieornatus</name>
    <name type="common">Water bear</name>
    <name type="synonym">Tardigrade</name>
    <dbReference type="NCBI Taxonomy" id="947166"/>
    <lineage>
        <taxon>Eukaryota</taxon>
        <taxon>Metazoa</taxon>
        <taxon>Ecdysozoa</taxon>
        <taxon>Tardigrada</taxon>
        <taxon>Eutardigrada</taxon>
        <taxon>Parachela</taxon>
        <taxon>Hypsibioidea</taxon>
        <taxon>Ramazzottiidae</taxon>
        <taxon>Ramazzottius</taxon>
    </lineage>
</organism>
<dbReference type="PANTHER" id="PTHR12782">
    <property type="entry name" value="MICROSOMAL PROSTAGLANDIN E SYNTHASE-2"/>
    <property type="match status" value="1"/>
</dbReference>
<keyword evidence="9" id="KW-0276">Fatty acid metabolism</keyword>
<keyword evidence="6" id="KW-0444">Lipid biosynthesis</keyword>
<feature type="domain" description="GST N-terminal" evidence="20">
    <location>
        <begin position="69"/>
        <end position="141"/>
    </location>
</feature>
<dbReference type="Gene3D" id="6.20.200.30">
    <property type="match status" value="1"/>
</dbReference>
<evidence type="ECO:0000256" key="14">
    <source>
        <dbReference type="ARBA" id="ARBA00023235"/>
    </source>
</evidence>
<keyword evidence="5" id="KW-0644">Prostaglandin metabolism</keyword>
<keyword evidence="8 19" id="KW-0812">Transmembrane</keyword>
<keyword evidence="13" id="KW-0275">Fatty acid biosynthesis</keyword>
<dbReference type="GO" id="GO:0001516">
    <property type="term" value="P:prostaglandin biosynthetic process"/>
    <property type="evidence" value="ECO:0007669"/>
    <property type="project" value="UniProtKB-UniPathway"/>
</dbReference>
<evidence type="ECO:0000256" key="9">
    <source>
        <dbReference type="ARBA" id="ARBA00022832"/>
    </source>
</evidence>
<dbReference type="Gene3D" id="1.20.1050.10">
    <property type="match status" value="1"/>
</dbReference>
<comment type="catalytic activity">
    <reaction evidence="15">
        <text>prostaglandin H2 = (12S)-hydroxy-(5Z,8E,10E)-heptadecatrienoate + malonaldehyde</text>
        <dbReference type="Rhea" id="RHEA:48644"/>
        <dbReference type="ChEBI" id="CHEBI:57405"/>
        <dbReference type="ChEBI" id="CHEBI:90694"/>
        <dbReference type="ChEBI" id="CHEBI:566274"/>
    </reaction>
    <physiologicalReaction direction="left-to-right" evidence="15">
        <dbReference type="Rhea" id="RHEA:48645"/>
    </physiologicalReaction>
</comment>
<dbReference type="InterPro" id="IPR040079">
    <property type="entry name" value="Glutathione_S-Trfase"/>
</dbReference>
<dbReference type="OrthoDB" id="423541at2759"/>
<dbReference type="CDD" id="cd03197">
    <property type="entry name" value="GST_C_mPGES2"/>
    <property type="match status" value="1"/>
</dbReference>
<dbReference type="PROSITE" id="PS51354">
    <property type="entry name" value="GLUTAREDOXIN_2"/>
    <property type="match status" value="1"/>
</dbReference>
<evidence type="ECO:0000256" key="2">
    <source>
        <dbReference type="ARBA" id="ARBA00007409"/>
    </source>
</evidence>
<accession>A0A1D1VBI1</accession>
<dbReference type="UniPathway" id="UPA00662"/>
<dbReference type="AlphaFoldDB" id="A0A1D1VBI1"/>
<dbReference type="STRING" id="947166.A0A1D1VBI1"/>
<dbReference type="SFLD" id="SFLDS00019">
    <property type="entry name" value="Glutathione_Transferase_(cytos"/>
    <property type="match status" value="1"/>
</dbReference>
<name>A0A1D1VBI1_RAMVA</name>
<protein>
    <recommendedName>
        <fullName evidence="4">Prostaglandin E synthase 2</fullName>
        <ecNumber evidence="3">5.3.99.3</ecNumber>
    </recommendedName>
    <alternativeName>
        <fullName evidence="17">Microsomal prostaglandin E synthase 2</fullName>
    </alternativeName>
</protein>
<dbReference type="InterPro" id="IPR036249">
    <property type="entry name" value="Thioredoxin-like_sf"/>
</dbReference>
<dbReference type="EC" id="5.3.99.3" evidence="3"/>
<proteinExistence type="inferred from homology"/>
<evidence type="ECO:0000313" key="21">
    <source>
        <dbReference type="EMBL" id="GAU95858.1"/>
    </source>
</evidence>
<comment type="subcellular location">
    <subcellularLocation>
        <location evidence="18">Endomembrane system</location>
        <topology evidence="18">Single-pass membrane protein</topology>
    </subcellularLocation>
</comment>
<dbReference type="EMBL" id="BDGG01000003">
    <property type="protein sequence ID" value="GAU95858.1"/>
    <property type="molecule type" value="Genomic_DNA"/>
</dbReference>
<dbReference type="SFLD" id="SFLDG01203">
    <property type="entry name" value="Prostaglandin_E_synthase_like1"/>
    <property type="match status" value="1"/>
</dbReference>
<comment type="pathway">
    <text evidence="1">Lipid metabolism; prostaglandin biosynthesis.</text>
</comment>
<dbReference type="InterPro" id="IPR036282">
    <property type="entry name" value="Glutathione-S-Trfase_C_sf"/>
</dbReference>
<evidence type="ECO:0000256" key="12">
    <source>
        <dbReference type="ARBA" id="ARBA00023136"/>
    </source>
</evidence>
<evidence type="ECO:0000256" key="5">
    <source>
        <dbReference type="ARBA" id="ARBA00022501"/>
    </source>
</evidence>
<evidence type="ECO:0000256" key="18">
    <source>
        <dbReference type="ARBA" id="ARBA00037847"/>
    </source>
</evidence>
<dbReference type="SFLD" id="SFLDG01182">
    <property type="entry name" value="Prostaglandin_E_synthase_like"/>
    <property type="match status" value="1"/>
</dbReference>
<feature type="transmembrane region" description="Helical" evidence="19">
    <location>
        <begin position="243"/>
        <end position="263"/>
    </location>
</feature>